<keyword evidence="2" id="KW-1185">Reference proteome</keyword>
<evidence type="ECO:0000313" key="1">
    <source>
        <dbReference type="EMBL" id="SEA75824.1"/>
    </source>
</evidence>
<dbReference type="InterPro" id="IPR011051">
    <property type="entry name" value="RmlC_Cupin_sf"/>
</dbReference>
<organism evidence="1 2">
    <name type="scientific">Desulfuromusa kysingii</name>
    <dbReference type="NCBI Taxonomy" id="37625"/>
    <lineage>
        <taxon>Bacteria</taxon>
        <taxon>Pseudomonadati</taxon>
        <taxon>Thermodesulfobacteriota</taxon>
        <taxon>Desulfuromonadia</taxon>
        <taxon>Desulfuromonadales</taxon>
        <taxon>Geopsychrobacteraceae</taxon>
        <taxon>Desulfuromusa</taxon>
    </lineage>
</organism>
<gene>
    <name evidence="1" type="ORF">SAMN05660420_03101</name>
</gene>
<dbReference type="EMBL" id="FNQN01000011">
    <property type="protein sequence ID" value="SEA75824.1"/>
    <property type="molecule type" value="Genomic_DNA"/>
</dbReference>
<dbReference type="Proteomes" id="UP000199409">
    <property type="component" value="Unassembled WGS sequence"/>
</dbReference>
<proteinExistence type="predicted"/>
<dbReference type="SUPFAM" id="SSF51182">
    <property type="entry name" value="RmlC-like cupins"/>
    <property type="match status" value="1"/>
</dbReference>
<evidence type="ECO:0008006" key="3">
    <source>
        <dbReference type="Google" id="ProtNLM"/>
    </source>
</evidence>
<name>A0A1H4DSU4_9BACT</name>
<protein>
    <recommendedName>
        <fullName evidence="3">Cupin domain-containing protein</fullName>
    </recommendedName>
</protein>
<evidence type="ECO:0000313" key="2">
    <source>
        <dbReference type="Proteomes" id="UP000199409"/>
    </source>
</evidence>
<reference evidence="1 2" key="1">
    <citation type="submission" date="2016-10" db="EMBL/GenBank/DDBJ databases">
        <authorList>
            <person name="de Groot N.N."/>
        </authorList>
    </citation>
    <scope>NUCLEOTIDE SEQUENCE [LARGE SCALE GENOMIC DNA]</scope>
    <source>
        <strain evidence="1 2">DSM 7343</strain>
    </source>
</reference>
<dbReference type="STRING" id="37625.SAMN05660420_03101"/>
<dbReference type="Gene3D" id="2.60.120.10">
    <property type="entry name" value="Jelly Rolls"/>
    <property type="match status" value="1"/>
</dbReference>
<dbReference type="RefSeq" id="WP_092350483.1">
    <property type="nucleotide sequence ID" value="NZ_FNQN01000011.1"/>
</dbReference>
<dbReference type="OrthoDB" id="5405980at2"/>
<dbReference type="AlphaFoldDB" id="A0A1H4DSU4"/>
<accession>A0A1H4DSU4</accession>
<dbReference type="InterPro" id="IPR014710">
    <property type="entry name" value="RmlC-like_jellyroll"/>
</dbReference>
<sequence length="101" mass="11647">MKKEEIIIQTEDVKVRVIELHPKEEGPFHFHTEIIDNMFGISGEITVSMRKPIEKVILKPGVHCKIEQGRSHKVMNNLNNESSKYLLVQGVGQYDFITEND</sequence>